<dbReference type="EMBL" id="CP110533">
    <property type="protein sequence ID" value="WFC84494.1"/>
    <property type="molecule type" value="Genomic_DNA"/>
</dbReference>
<reference evidence="1 2" key="1">
    <citation type="submission" date="2022-10" db="EMBL/GenBank/DDBJ databases">
        <title>Dissemination of Carbapenem-producing Enterobacteriaceae in the natural water sources, Central Thailand.</title>
        <authorList>
            <person name="Songsaeng W."/>
            <person name="Prapasarakul N."/>
            <person name="Am-In N."/>
            <person name="Wongsurawat T."/>
            <person name="Sirichokchatchawan W."/>
        </authorList>
    </citation>
    <scope>NUCLEOTIDE SEQUENCE [LARGE SCALE GENOMIC DNA]</scope>
    <source>
        <strain evidence="1 2">WS12-3</strain>
    </source>
</reference>
<proteinExistence type="predicted"/>
<evidence type="ECO:0008006" key="3">
    <source>
        <dbReference type="Google" id="ProtNLM"/>
    </source>
</evidence>
<keyword evidence="2" id="KW-1185">Reference proteome</keyword>
<evidence type="ECO:0000313" key="2">
    <source>
        <dbReference type="Proteomes" id="UP001219309"/>
    </source>
</evidence>
<evidence type="ECO:0000313" key="1">
    <source>
        <dbReference type="EMBL" id="WFC84494.1"/>
    </source>
</evidence>
<dbReference type="RefSeq" id="WP_277718698.1">
    <property type="nucleotide sequence ID" value="NZ_CP110533.1"/>
</dbReference>
<name>A0ABY8EBS4_9ENTR</name>
<sequence>MIKIKRPAGSEPAELRKDAAKELRSNRKKYRDGKNLSFSVYSQLYVKNALNEIFQLKCAFCDSRLNGAGDVEHYRPKGKVHVKVGTGVQKIEGYYWLAANWDNLLISCVDCNQRRNQLHADGVTWSLTGKGCFFPLVNEAMRAKSPRSINLEQPLLINPCLTDPEQHIKLLENGSIEPVQLNGSPSPQGESTIEICGLTRVELLTSRAERAIFIKSTIRHIIRNIEEGKDPTDDLNDLLIMLDKSAPYLALARSLTRDKLGPYINSLGLAPLL</sequence>
<dbReference type="Gene3D" id="1.10.30.50">
    <property type="match status" value="1"/>
</dbReference>
<organism evidence="1 2">
    <name type="scientific">Enterobacter quasiroggenkampii</name>
    <dbReference type="NCBI Taxonomy" id="2497436"/>
    <lineage>
        <taxon>Bacteria</taxon>
        <taxon>Pseudomonadati</taxon>
        <taxon>Pseudomonadota</taxon>
        <taxon>Gammaproteobacteria</taxon>
        <taxon>Enterobacterales</taxon>
        <taxon>Enterobacteriaceae</taxon>
        <taxon>Enterobacter</taxon>
    </lineage>
</organism>
<accession>A0ABY8EBS4</accession>
<gene>
    <name evidence="1" type="ORF">OM418_09890</name>
</gene>
<dbReference type="Proteomes" id="UP001219309">
    <property type="component" value="Chromosome"/>
</dbReference>
<protein>
    <recommendedName>
        <fullName evidence="3">HNH endonuclease</fullName>
    </recommendedName>
</protein>